<dbReference type="Proteomes" id="UP000676951">
    <property type="component" value="Chromosome"/>
</dbReference>
<evidence type="ECO:0000313" key="8">
    <source>
        <dbReference type="Proteomes" id="UP000676951"/>
    </source>
</evidence>
<dbReference type="GO" id="GO:0016020">
    <property type="term" value="C:membrane"/>
    <property type="evidence" value="ECO:0007669"/>
    <property type="project" value="InterPro"/>
</dbReference>
<dbReference type="InterPro" id="IPR003593">
    <property type="entry name" value="AAA+_ATPase"/>
</dbReference>
<dbReference type="GO" id="GO:0016887">
    <property type="term" value="F:ATP hydrolysis activity"/>
    <property type="evidence" value="ECO:0007669"/>
    <property type="project" value="InterPro"/>
</dbReference>
<dbReference type="InterPro" id="IPR050683">
    <property type="entry name" value="Bact_Polysacc_Export_ATP-bd"/>
</dbReference>
<dbReference type="Gene3D" id="3.40.50.300">
    <property type="entry name" value="P-loop containing nucleotide triphosphate hydrolases"/>
    <property type="match status" value="1"/>
</dbReference>
<dbReference type="CDD" id="cd03220">
    <property type="entry name" value="ABC_KpsT_Wzt"/>
    <property type="match status" value="1"/>
</dbReference>
<keyword evidence="8" id="KW-1185">Reference proteome</keyword>
<keyword evidence="2" id="KW-0813">Transport</keyword>
<dbReference type="InterPro" id="IPR003439">
    <property type="entry name" value="ABC_transporter-like_ATP-bd"/>
</dbReference>
<dbReference type="PANTHER" id="PTHR46743:SF2">
    <property type="entry name" value="TEICHOIC ACIDS EXPORT ATP-BINDING PROTEIN TAGH"/>
    <property type="match status" value="1"/>
</dbReference>
<name>A0A975RYQ4_9BRAD</name>
<evidence type="ECO:0000256" key="2">
    <source>
        <dbReference type="ARBA" id="ARBA00022448"/>
    </source>
</evidence>
<evidence type="ECO:0000313" key="7">
    <source>
        <dbReference type="EMBL" id="QWG25020.1"/>
    </source>
</evidence>
<reference evidence="7 8" key="1">
    <citation type="submission" date="2021-06" db="EMBL/GenBank/DDBJ databases">
        <title>Bradyrhizobium sp. S2-11-4 Genome sequencing.</title>
        <authorList>
            <person name="Jin L."/>
        </authorList>
    </citation>
    <scope>NUCLEOTIDE SEQUENCE [LARGE SCALE GENOMIC DNA]</scope>
    <source>
        <strain evidence="7 8">S2-11-4</strain>
    </source>
</reference>
<dbReference type="GO" id="GO:0005524">
    <property type="term" value="F:ATP binding"/>
    <property type="evidence" value="ECO:0007669"/>
    <property type="project" value="UniProtKB-KW"/>
</dbReference>
<dbReference type="InterPro" id="IPR027417">
    <property type="entry name" value="P-loop_NTPase"/>
</dbReference>
<evidence type="ECO:0000256" key="5">
    <source>
        <dbReference type="ARBA" id="ARBA00024722"/>
    </source>
</evidence>
<dbReference type="SMART" id="SM00382">
    <property type="entry name" value="AAA"/>
    <property type="match status" value="1"/>
</dbReference>
<proteinExistence type="inferred from homology"/>
<dbReference type="InterPro" id="IPR015860">
    <property type="entry name" value="ABC_transpr_TagH-like"/>
</dbReference>
<gene>
    <name evidence="7" type="ORF">KMZ93_09150</name>
</gene>
<sequence>MISMMSEGEREPIVSLDRVSVSFPVYQGGSRSLKKRVLFHGSAGKIGRDANHKIIIEALREVSLSLSAGDRLALIGANGAGKTTLLRTIAGIYEPIEGSVVTHGRISPMFDISLGIDADLSGYENIRLRALLLGLSPGAIEEHLPDIVKFTELGDYLDMPVRTYSTGMILRLAFAVATCFKPEILLMDEWILAGDAHFMGKAEARVQNFIERASVMVLASHDLKLCSRWCTMGVWLDQGRVRELGPIGNVIKQYTESVAEGQ</sequence>
<evidence type="ECO:0000256" key="1">
    <source>
        <dbReference type="ARBA" id="ARBA00005417"/>
    </source>
</evidence>
<comment type="function">
    <text evidence="5">Involved in beta-(1--&gt;2)glucan export. Transmembrane domains (TMD) form a pore in the inner membrane and the ATP-binding domain (NBD) is responsible for energy generation.</text>
</comment>
<accession>A0A975RYQ4</accession>
<dbReference type="SUPFAM" id="SSF52540">
    <property type="entry name" value="P-loop containing nucleoside triphosphate hydrolases"/>
    <property type="match status" value="1"/>
</dbReference>
<evidence type="ECO:0000256" key="4">
    <source>
        <dbReference type="ARBA" id="ARBA00022840"/>
    </source>
</evidence>
<organism evidence="7 8">
    <name type="scientific">Bradyrhizobium sediminis</name>
    <dbReference type="NCBI Taxonomy" id="2840469"/>
    <lineage>
        <taxon>Bacteria</taxon>
        <taxon>Pseudomonadati</taxon>
        <taxon>Pseudomonadota</taxon>
        <taxon>Alphaproteobacteria</taxon>
        <taxon>Hyphomicrobiales</taxon>
        <taxon>Nitrobacteraceae</taxon>
        <taxon>Bradyrhizobium</taxon>
    </lineage>
</organism>
<dbReference type="EMBL" id="CP076136">
    <property type="protein sequence ID" value="QWG25020.1"/>
    <property type="molecule type" value="Genomic_DNA"/>
</dbReference>
<evidence type="ECO:0000256" key="3">
    <source>
        <dbReference type="ARBA" id="ARBA00022741"/>
    </source>
</evidence>
<comment type="similarity">
    <text evidence="1">Belongs to the ABC transporter superfamily.</text>
</comment>
<dbReference type="PANTHER" id="PTHR46743">
    <property type="entry name" value="TEICHOIC ACIDS EXPORT ATP-BINDING PROTEIN TAGH"/>
    <property type="match status" value="1"/>
</dbReference>
<dbReference type="AlphaFoldDB" id="A0A975RYQ4"/>
<protein>
    <submittedName>
        <fullName evidence="7">ABC transporter ATP-binding protein</fullName>
    </submittedName>
</protein>
<keyword evidence="4 7" id="KW-0067">ATP-binding</keyword>
<feature type="domain" description="ABC transporter" evidence="6">
    <location>
        <begin position="33"/>
        <end position="262"/>
    </location>
</feature>
<dbReference type="GO" id="GO:0140359">
    <property type="term" value="F:ABC-type transporter activity"/>
    <property type="evidence" value="ECO:0007669"/>
    <property type="project" value="InterPro"/>
</dbReference>
<dbReference type="PROSITE" id="PS50893">
    <property type="entry name" value="ABC_TRANSPORTER_2"/>
    <property type="match status" value="1"/>
</dbReference>
<keyword evidence="3" id="KW-0547">Nucleotide-binding</keyword>
<evidence type="ECO:0000259" key="6">
    <source>
        <dbReference type="PROSITE" id="PS50893"/>
    </source>
</evidence>
<dbReference type="Pfam" id="PF00005">
    <property type="entry name" value="ABC_tran"/>
    <property type="match status" value="1"/>
</dbReference>